<feature type="region of interest" description="Disordered" evidence="1">
    <location>
        <begin position="219"/>
        <end position="239"/>
    </location>
</feature>
<reference evidence="2 3" key="1">
    <citation type="journal article" date="2019" name="Fungal Biol. Biotechnol.">
        <title>Draft genome sequence of fastidious pathogen Ceratobasidium theobromae, which causes vascular-streak dieback in Theobroma cacao.</title>
        <authorList>
            <person name="Ali S.S."/>
            <person name="Asman A."/>
            <person name="Shao J."/>
            <person name="Firmansyah A.P."/>
            <person name="Susilo A.W."/>
            <person name="Rosmana A."/>
            <person name="McMahon P."/>
            <person name="Junaid M."/>
            <person name="Guest D."/>
            <person name="Kheng T.Y."/>
            <person name="Meinhardt L.W."/>
            <person name="Bailey B.A."/>
        </authorList>
    </citation>
    <scope>NUCLEOTIDE SEQUENCE [LARGE SCALE GENOMIC DNA]</scope>
    <source>
        <strain evidence="2 3">CT2</strain>
    </source>
</reference>
<dbReference type="Proteomes" id="UP000383932">
    <property type="component" value="Unassembled WGS sequence"/>
</dbReference>
<evidence type="ECO:0000313" key="2">
    <source>
        <dbReference type="EMBL" id="KAB5594350.1"/>
    </source>
</evidence>
<evidence type="ECO:0000313" key="3">
    <source>
        <dbReference type="Proteomes" id="UP000383932"/>
    </source>
</evidence>
<gene>
    <name evidence="2" type="ORF">CTheo_2280</name>
</gene>
<proteinExistence type="predicted"/>
<dbReference type="AlphaFoldDB" id="A0A5N5QRH5"/>
<feature type="compositionally biased region" description="Polar residues" evidence="1">
    <location>
        <begin position="219"/>
        <end position="233"/>
    </location>
</feature>
<keyword evidence="3" id="KW-1185">Reference proteome</keyword>
<protein>
    <submittedName>
        <fullName evidence="2">Uncharacterized protein</fullName>
    </submittedName>
</protein>
<name>A0A5N5QRH5_9AGAM</name>
<comment type="caution">
    <text evidence="2">The sequence shown here is derived from an EMBL/GenBank/DDBJ whole genome shotgun (WGS) entry which is preliminary data.</text>
</comment>
<dbReference type="OrthoDB" id="3208717at2759"/>
<sequence>MAPTFTIFQDPPCTSASAAYAPSSKPLSSVSSSSRSLGRSASRSVSLLALDADKENVNPTTGLSRAGLAKPKSKKALSSKNKDSTSKALSKASKTSRGNSTNPSPAKSGKGARTAPYPDPVVPSSVSELSFGSSDSPQPVAPCLITGFSASSLSDFAEPDFDLHSDFIQQSSPTRPMPTAAPNSLWTPAIPYVVETDGDRKARDLTELPLADLSEAFTTGISDSAKKPTSQNKLPAPNEPRLSLLGESIVCLSPMFLTTPRFEQQRALIADFDSNLSVF</sequence>
<accession>A0A5N5QRH5</accession>
<feature type="compositionally biased region" description="Low complexity" evidence="1">
    <location>
        <begin position="86"/>
        <end position="96"/>
    </location>
</feature>
<evidence type="ECO:0000256" key="1">
    <source>
        <dbReference type="SAM" id="MobiDB-lite"/>
    </source>
</evidence>
<feature type="region of interest" description="Disordered" evidence="1">
    <location>
        <begin position="1"/>
        <end position="136"/>
    </location>
</feature>
<feature type="compositionally biased region" description="Low complexity" evidence="1">
    <location>
        <begin position="11"/>
        <end position="50"/>
    </location>
</feature>
<organism evidence="2 3">
    <name type="scientific">Ceratobasidium theobromae</name>
    <dbReference type="NCBI Taxonomy" id="1582974"/>
    <lineage>
        <taxon>Eukaryota</taxon>
        <taxon>Fungi</taxon>
        <taxon>Dikarya</taxon>
        <taxon>Basidiomycota</taxon>
        <taxon>Agaricomycotina</taxon>
        <taxon>Agaricomycetes</taxon>
        <taxon>Cantharellales</taxon>
        <taxon>Ceratobasidiaceae</taxon>
        <taxon>Ceratobasidium</taxon>
    </lineage>
</organism>
<dbReference type="EMBL" id="SSOP01000022">
    <property type="protein sequence ID" value="KAB5594350.1"/>
    <property type="molecule type" value="Genomic_DNA"/>
</dbReference>